<dbReference type="PROSITE" id="PS50995">
    <property type="entry name" value="HTH_MARR_2"/>
    <property type="match status" value="1"/>
</dbReference>
<dbReference type="OrthoDB" id="3237509at2"/>
<dbReference type="PROSITE" id="PS01117">
    <property type="entry name" value="HTH_MARR_1"/>
    <property type="match status" value="1"/>
</dbReference>
<dbReference type="InterPro" id="IPR036390">
    <property type="entry name" value="WH_DNA-bd_sf"/>
</dbReference>
<dbReference type="SUPFAM" id="SSF46785">
    <property type="entry name" value="Winged helix' DNA-binding domain"/>
    <property type="match status" value="1"/>
</dbReference>
<keyword evidence="1" id="KW-0805">Transcription regulation</keyword>
<gene>
    <name evidence="5" type="ORF">CLV63_10474</name>
</gene>
<dbReference type="GO" id="GO:0003700">
    <property type="term" value="F:DNA-binding transcription factor activity"/>
    <property type="evidence" value="ECO:0007669"/>
    <property type="project" value="InterPro"/>
</dbReference>
<dbReference type="InterPro" id="IPR036388">
    <property type="entry name" value="WH-like_DNA-bd_sf"/>
</dbReference>
<name>A0A2P8DNQ8_9ACTN</name>
<keyword evidence="3" id="KW-0804">Transcription</keyword>
<comment type="caution">
    <text evidence="5">The sequence shown here is derived from an EMBL/GenBank/DDBJ whole genome shotgun (WGS) entry which is preliminary data.</text>
</comment>
<dbReference type="InterPro" id="IPR039422">
    <property type="entry name" value="MarR/SlyA-like"/>
</dbReference>
<dbReference type="EMBL" id="PYGA01000004">
    <property type="protein sequence ID" value="PSK98850.1"/>
    <property type="molecule type" value="Genomic_DNA"/>
</dbReference>
<organism evidence="5 6">
    <name type="scientific">Murinocardiopsis flavida</name>
    <dbReference type="NCBI Taxonomy" id="645275"/>
    <lineage>
        <taxon>Bacteria</taxon>
        <taxon>Bacillati</taxon>
        <taxon>Actinomycetota</taxon>
        <taxon>Actinomycetes</taxon>
        <taxon>Streptosporangiales</taxon>
        <taxon>Nocardiopsidaceae</taxon>
        <taxon>Murinocardiopsis</taxon>
    </lineage>
</organism>
<protein>
    <submittedName>
        <fullName evidence="5">DNA-binding MarR family transcriptional regulator</fullName>
    </submittedName>
</protein>
<dbReference type="InterPro" id="IPR000835">
    <property type="entry name" value="HTH_MarR-typ"/>
</dbReference>
<proteinExistence type="predicted"/>
<dbReference type="GO" id="GO:0003677">
    <property type="term" value="F:DNA binding"/>
    <property type="evidence" value="ECO:0007669"/>
    <property type="project" value="UniProtKB-KW"/>
</dbReference>
<evidence type="ECO:0000313" key="6">
    <source>
        <dbReference type="Proteomes" id="UP000240542"/>
    </source>
</evidence>
<dbReference type="SMART" id="SM00347">
    <property type="entry name" value="HTH_MARR"/>
    <property type="match status" value="1"/>
</dbReference>
<evidence type="ECO:0000256" key="1">
    <source>
        <dbReference type="ARBA" id="ARBA00023015"/>
    </source>
</evidence>
<accession>A0A2P8DNQ8</accession>
<dbReference type="AlphaFoldDB" id="A0A2P8DNQ8"/>
<dbReference type="Gene3D" id="1.10.10.10">
    <property type="entry name" value="Winged helix-like DNA-binding domain superfamily/Winged helix DNA-binding domain"/>
    <property type="match status" value="1"/>
</dbReference>
<evidence type="ECO:0000313" key="5">
    <source>
        <dbReference type="EMBL" id="PSK98850.1"/>
    </source>
</evidence>
<dbReference type="GO" id="GO:0006950">
    <property type="term" value="P:response to stress"/>
    <property type="evidence" value="ECO:0007669"/>
    <property type="project" value="TreeGrafter"/>
</dbReference>
<dbReference type="PANTHER" id="PTHR33164:SF104">
    <property type="entry name" value="TRANSCRIPTIONAL REGULATORY PROTEIN"/>
    <property type="match status" value="1"/>
</dbReference>
<feature type="domain" description="HTH marR-type" evidence="4">
    <location>
        <begin position="23"/>
        <end position="158"/>
    </location>
</feature>
<evidence type="ECO:0000256" key="2">
    <source>
        <dbReference type="ARBA" id="ARBA00023125"/>
    </source>
</evidence>
<keyword evidence="2 5" id="KW-0238">DNA-binding</keyword>
<evidence type="ECO:0000256" key="3">
    <source>
        <dbReference type="ARBA" id="ARBA00023163"/>
    </source>
</evidence>
<dbReference type="InterPro" id="IPR023187">
    <property type="entry name" value="Tscrpt_reg_MarR-type_CS"/>
</dbReference>
<sequence length="164" mass="17648">MADAVDGIIERWGAVRPDLDTAPIGVVVRIFRTSRLLDQGLKDYFAAHGLEAWEYDILATLLRAGDSSTLRMSDLAGAAMISPAALTNRIDRMVAKGLVTRATDPENRRLVRTSLTDEGRRLADGLIDGHIANELALIGGLTPDEQATLAALLRKLLTSLEDGG</sequence>
<dbReference type="PANTHER" id="PTHR33164">
    <property type="entry name" value="TRANSCRIPTIONAL REGULATOR, MARR FAMILY"/>
    <property type="match status" value="1"/>
</dbReference>
<dbReference type="Pfam" id="PF01047">
    <property type="entry name" value="MarR"/>
    <property type="match status" value="1"/>
</dbReference>
<reference evidence="5 6" key="1">
    <citation type="submission" date="2018-03" db="EMBL/GenBank/DDBJ databases">
        <title>Genomic Encyclopedia of Archaeal and Bacterial Type Strains, Phase II (KMG-II): from individual species to whole genera.</title>
        <authorList>
            <person name="Goeker M."/>
        </authorList>
    </citation>
    <scope>NUCLEOTIDE SEQUENCE [LARGE SCALE GENOMIC DNA]</scope>
    <source>
        <strain evidence="5 6">DSM 45312</strain>
    </source>
</reference>
<evidence type="ECO:0000259" key="4">
    <source>
        <dbReference type="PROSITE" id="PS50995"/>
    </source>
</evidence>
<keyword evidence="6" id="KW-1185">Reference proteome</keyword>
<dbReference type="Proteomes" id="UP000240542">
    <property type="component" value="Unassembled WGS sequence"/>
</dbReference>
<dbReference type="PRINTS" id="PR00598">
    <property type="entry name" value="HTHMARR"/>
</dbReference>
<dbReference type="RefSeq" id="WP_106582183.1">
    <property type="nucleotide sequence ID" value="NZ_PYGA01000004.1"/>
</dbReference>